<feature type="region of interest" description="Disordered" evidence="1">
    <location>
        <begin position="93"/>
        <end position="128"/>
    </location>
</feature>
<gene>
    <name evidence="2" type="ORF">K505DRAFT_375468</name>
</gene>
<feature type="compositionally biased region" description="Basic and acidic residues" evidence="1">
    <location>
        <begin position="849"/>
        <end position="861"/>
    </location>
</feature>
<accession>A0A6A6XAS0</accession>
<proteinExistence type="predicted"/>
<reference evidence="2" key="1">
    <citation type="journal article" date="2020" name="Stud. Mycol.">
        <title>101 Dothideomycetes genomes: a test case for predicting lifestyles and emergence of pathogens.</title>
        <authorList>
            <person name="Haridas S."/>
            <person name="Albert R."/>
            <person name="Binder M."/>
            <person name="Bloem J."/>
            <person name="Labutti K."/>
            <person name="Salamov A."/>
            <person name="Andreopoulos B."/>
            <person name="Baker S."/>
            <person name="Barry K."/>
            <person name="Bills G."/>
            <person name="Bluhm B."/>
            <person name="Cannon C."/>
            <person name="Castanera R."/>
            <person name="Culley D."/>
            <person name="Daum C."/>
            <person name="Ezra D."/>
            <person name="Gonzalez J."/>
            <person name="Henrissat B."/>
            <person name="Kuo A."/>
            <person name="Liang C."/>
            <person name="Lipzen A."/>
            <person name="Lutzoni F."/>
            <person name="Magnuson J."/>
            <person name="Mondo S."/>
            <person name="Nolan M."/>
            <person name="Ohm R."/>
            <person name="Pangilinan J."/>
            <person name="Park H.-J."/>
            <person name="Ramirez L."/>
            <person name="Alfaro M."/>
            <person name="Sun H."/>
            <person name="Tritt A."/>
            <person name="Yoshinaga Y."/>
            <person name="Zwiers L.-H."/>
            <person name="Turgeon B."/>
            <person name="Goodwin S."/>
            <person name="Spatafora J."/>
            <person name="Crous P."/>
            <person name="Grigoriev I."/>
        </authorList>
    </citation>
    <scope>NUCLEOTIDE SEQUENCE</scope>
    <source>
        <strain evidence="2">CBS 109.77</strain>
    </source>
</reference>
<protein>
    <submittedName>
        <fullName evidence="2">Uncharacterized protein</fullName>
    </submittedName>
</protein>
<evidence type="ECO:0000313" key="3">
    <source>
        <dbReference type="Proteomes" id="UP000799757"/>
    </source>
</evidence>
<feature type="region of interest" description="Disordered" evidence="1">
    <location>
        <begin position="845"/>
        <end position="868"/>
    </location>
</feature>
<keyword evidence="3" id="KW-1185">Reference proteome</keyword>
<evidence type="ECO:0000313" key="2">
    <source>
        <dbReference type="EMBL" id="KAF2793244.1"/>
    </source>
</evidence>
<dbReference type="AlphaFoldDB" id="A0A6A6XAS0"/>
<dbReference type="Proteomes" id="UP000799757">
    <property type="component" value="Unassembled WGS sequence"/>
</dbReference>
<evidence type="ECO:0000256" key="1">
    <source>
        <dbReference type="SAM" id="MobiDB-lite"/>
    </source>
</evidence>
<dbReference type="EMBL" id="MU001936">
    <property type="protein sequence ID" value="KAF2793244.1"/>
    <property type="molecule type" value="Genomic_DNA"/>
</dbReference>
<sequence>MSGHSREGNVFRTQHGNFIEQTFFENSSLAAVKAMLKHWNGSGVRVIHILTPGNPKQLSHRIKVNWGEDVFTVTGSDAKLDRNCRMKAIVKRTSSENVEKEAEDSGGASRPSNGKDEGRQNKPKQTLEVNDYKQEYEKTLSVGCEDVETKFAKEEEAGEAKTSVTISTANFEETTAKKNFDDISSLMFGQGTPTNKKTVAKLPDFSAIGMVVRCATSSYTSLEPPFKDTDGLKRRWENMNSFPERQPKRIKPENIPVETAVIEDVGEPPYNETVSETALWNSPEPDIESIGNSSRPSNAATINEAYLAPHNSNREVLSNGRALEIVLDPVRVKKILSSIEIEWDLDTISRCLRKDLVFRTLSAPYGVLLPLEALQASVRQMQSFAEFLFATSIFEDAFPLFLLVWITLRKDPGCKGTIALIQCARSATRPEDRYLVGALLREMVWVLDTQLPHFVVIRSLLRLELSKLYQQHGLRVKCNRLHHDGIEIISPSRSSLIQVFNEARRQLQDNEGSYWNNVESYCLSRDIVTQAFDLAESTKYNGMQCRHEDITLDISRDDYTLRDALLATIYLGHHHDSSAADSSIRHLRNCLKHAEGILRRSWCENSYREFLNKIESHWPGSPRNVERAVFFDLAINWSPLYPCEDLDIEQENILFSFSTLDIILTTSFLVCNGNNMQGASDLRHRRGVGSRVAGLIALPNETLLLSFLWSSVRQNRKRAYEEVRPAGYSKSWREWMTEIYKTLKSGKWEDQSMFDPSPTMAMSLVTSSTLSAMQKHARKVRFSKNRESNLRPRSTLSPVQQWINLTADEISVDDISDVMHEFTVGDDEAASIDANLHSELNIIPGESSVPRETDDKTEERNIISSVEDEITTPIKEEGKEADVKCIEEGYPVIRMLEDEPQARDGG</sequence>
<name>A0A6A6XAS0_9PLEO</name>
<organism evidence="2 3">
    <name type="scientific">Melanomma pulvis-pyrius CBS 109.77</name>
    <dbReference type="NCBI Taxonomy" id="1314802"/>
    <lineage>
        <taxon>Eukaryota</taxon>
        <taxon>Fungi</taxon>
        <taxon>Dikarya</taxon>
        <taxon>Ascomycota</taxon>
        <taxon>Pezizomycotina</taxon>
        <taxon>Dothideomycetes</taxon>
        <taxon>Pleosporomycetidae</taxon>
        <taxon>Pleosporales</taxon>
        <taxon>Melanommataceae</taxon>
        <taxon>Melanomma</taxon>
    </lineage>
</organism>